<dbReference type="Proteomes" id="UP000023758">
    <property type="component" value="Unassembled WGS sequence"/>
</dbReference>
<comment type="cofactor">
    <cofactor evidence="1">
        <name>FAD</name>
        <dbReference type="ChEBI" id="CHEBI:57692"/>
    </cofactor>
</comment>
<protein>
    <recommendedName>
        <fullName evidence="6">FAD-binding PCMH-type domain-containing protein</fullName>
    </recommendedName>
</protein>
<dbReference type="Pfam" id="PF01565">
    <property type="entry name" value="FAD_binding_4"/>
    <property type="match status" value="1"/>
</dbReference>
<evidence type="ECO:0000259" key="6">
    <source>
        <dbReference type="PROSITE" id="PS51387"/>
    </source>
</evidence>
<dbReference type="AlphaFoldDB" id="A0A022VWW5"/>
<keyword evidence="4" id="KW-0274">FAD</keyword>
<feature type="domain" description="FAD-binding PCMH-type" evidence="6">
    <location>
        <begin position="48"/>
        <end position="219"/>
    </location>
</feature>
<dbReference type="InterPro" id="IPR006094">
    <property type="entry name" value="Oxid_FAD_bind_N"/>
</dbReference>
<dbReference type="PROSITE" id="PS51387">
    <property type="entry name" value="FAD_PCMH"/>
    <property type="match status" value="1"/>
</dbReference>
<dbReference type="InterPro" id="IPR012951">
    <property type="entry name" value="BBE"/>
</dbReference>
<organism evidence="7">
    <name type="scientific">Trichophyton rubrum CBS 288.86</name>
    <dbReference type="NCBI Taxonomy" id="1215330"/>
    <lineage>
        <taxon>Eukaryota</taxon>
        <taxon>Fungi</taxon>
        <taxon>Dikarya</taxon>
        <taxon>Ascomycota</taxon>
        <taxon>Pezizomycotina</taxon>
        <taxon>Eurotiomycetes</taxon>
        <taxon>Eurotiomycetidae</taxon>
        <taxon>Onygenales</taxon>
        <taxon>Arthrodermataceae</taxon>
        <taxon>Trichophyton</taxon>
    </lineage>
</organism>
<dbReference type="InterPro" id="IPR016167">
    <property type="entry name" value="FAD-bd_PCMH_sub1"/>
</dbReference>
<evidence type="ECO:0000256" key="4">
    <source>
        <dbReference type="ARBA" id="ARBA00022827"/>
    </source>
</evidence>
<evidence type="ECO:0000256" key="3">
    <source>
        <dbReference type="ARBA" id="ARBA00022630"/>
    </source>
</evidence>
<name>A0A022VWW5_TRIRU</name>
<dbReference type="OrthoDB" id="415825at2759"/>
<dbReference type="InterPro" id="IPR016166">
    <property type="entry name" value="FAD-bd_PCMH"/>
</dbReference>
<sequence>MASSGYAASDAALSSLNKELRPKLSSSALITASTDPDWEEYARWSAYNSPIPGAVVSPASEQDVAVIVQHCISNGVPFLAQSGGHGWSSTLNLGPDGIIISLRKLNTVTFNHDGTEVIIEGGALTSEVMEAASQKGSLVITGNCNSVGALGAALGGGYGFLTGLQGLAVDNILSLTVVSGTGALKTVTAESDPDLFWGLRGAAPNLGIVTSVVMKAYPVEASGQYAWLGALVYPADKVEPVLRAVSELTLTPKMTVFFYFLTSGAPDYSPLIAVAPWYYGTEAEGRVAFASVIDIGPIADTTQVLYYPRWNEKAAAFCTRGGYKPSFGVGLSSIVLETWIKVWDEFVSWTALSGTGSSVVLMEAYCLDMVRSVPDHSSSFPWRSNITINAIVIPWFTDKKLAEEALSLGRRIRRLLQSTDDLKSPAVYVNFAHGDEDPAEIYGSNLPRLRDIKAREDPNNFFCHWFGIGSTP</sequence>
<dbReference type="PANTHER" id="PTHR42973">
    <property type="entry name" value="BINDING OXIDOREDUCTASE, PUTATIVE (AFU_ORTHOLOGUE AFUA_1G17690)-RELATED"/>
    <property type="match status" value="1"/>
</dbReference>
<keyword evidence="3" id="KW-0285">Flavoprotein</keyword>
<dbReference type="Pfam" id="PF08031">
    <property type="entry name" value="BBE"/>
    <property type="match status" value="1"/>
</dbReference>
<dbReference type="GO" id="GO:0016491">
    <property type="term" value="F:oxidoreductase activity"/>
    <property type="evidence" value="ECO:0007669"/>
    <property type="project" value="UniProtKB-KW"/>
</dbReference>
<accession>A0A022VWW5</accession>
<evidence type="ECO:0000256" key="5">
    <source>
        <dbReference type="ARBA" id="ARBA00023002"/>
    </source>
</evidence>
<dbReference type="InterPro" id="IPR016169">
    <property type="entry name" value="FAD-bd_PCMH_sub2"/>
</dbReference>
<dbReference type="Gene3D" id="3.30.43.10">
    <property type="entry name" value="Uridine Diphospho-n-acetylenolpyruvylglucosamine Reductase, domain 2"/>
    <property type="match status" value="1"/>
</dbReference>
<dbReference type="Gene3D" id="3.30.465.10">
    <property type="match status" value="1"/>
</dbReference>
<proteinExistence type="inferred from homology"/>
<dbReference type="Gene3D" id="3.40.462.20">
    <property type="match status" value="1"/>
</dbReference>
<evidence type="ECO:0000256" key="1">
    <source>
        <dbReference type="ARBA" id="ARBA00001974"/>
    </source>
</evidence>
<reference evidence="7" key="1">
    <citation type="submission" date="2014-02" db="EMBL/GenBank/DDBJ databases">
        <title>The Genome Sequence of Trichophyton rubrum (morphotype fischeri) CBS 288.86.</title>
        <authorList>
            <consortium name="The Broad Institute Genomics Platform"/>
            <person name="Cuomo C.A."/>
            <person name="White T.C."/>
            <person name="Graser Y."/>
            <person name="Martinez-Rossi N."/>
            <person name="Heitman J."/>
            <person name="Young S.K."/>
            <person name="Zeng Q."/>
            <person name="Gargeya S."/>
            <person name="Abouelleil A."/>
            <person name="Alvarado L."/>
            <person name="Chapman S.B."/>
            <person name="Gainer-Dewar J."/>
            <person name="Goldberg J."/>
            <person name="Griggs A."/>
            <person name="Gujja S."/>
            <person name="Hansen M."/>
            <person name="Howarth C."/>
            <person name="Imamovic A."/>
            <person name="Larimer J."/>
            <person name="Martinez D."/>
            <person name="Murphy C."/>
            <person name="Pearson M.D."/>
            <person name="Persinoti G."/>
            <person name="Poon T."/>
            <person name="Priest M."/>
            <person name="Roberts A.D."/>
            <person name="Saif S."/>
            <person name="Shea T.D."/>
            <person name="Sykes S.N."/>
            <person name="Wortman J."/>
            <person name="Nusbaum C."/>
            <person name="Birren B."/>
        </authorList>
    </citation>
    <scope>NUCLEOTIDE SEQUENCE [LARGE SCALE GENOMIC DNA]</scope>
    <source>
        <strain evidence="7">CBS 288.86</strain>
    </source>
</reference>
<gene>
    <name evidence="7" type="ORF">H103_06145</name>
</gene>
<evidence type="ECO:0000313" key="7">
    <source>
        <dbReference type="EMBL" id="EZF50439.1"/>
    </source>
</evidence>
<dbReference type="SUPFAM" id="SSF56176">
    <property type="entry name" value="FAD-binding/transporter-associated domain-like"/>
    <property type="match status" value="1"/>
</dbReference>
<dbReference type="PANTHER" id="PTHR42973:SF39">
    <property type="entry name" value="FAD-BINDING PCMH-TYPE DOMAIN-CONTAINING PROTEIN"/>
    <property type="match status" value="1"/>
</dbReference>
<comment type="similarity">
    <text evidence="2">Belongs to the oxygen-dependent FAD-linked oxidoreductase family.</text>
</comment>
<evidence type="ECO:0000256" key="2">
    <source>
        <dbReference type="ARBA" id="ARBA00005466"/>
    </source>
</evidence>
<dbReference type="InterPro" id="IPR050416">
    <property type="entry name" value="FAD-linked_Oxidoreductase"/>
</dbReference>
<dbReference type="GO" id="GO:0071949">
    <property type="term" value="F:FAD binding"/>
    <property type="evidence" value="ECO:0007669"/>
    <property type="project" value="InterPro"/>
</dbReference>
<dbReference type="HOGENOM" id="CLU_018354_0_2_1"/>
<dbReference type="EMBL" id="KK207886">
    <property type="protein sequence ID" value="EZF50439.1"/>
    <property type="molecule type" value="Genomic_DNA"/>
</dbReference>
<keyword evidence="5" id="KW-0560">Oxidoreductase</keyword>
<dbReference type="InterPro" id="IPR036318">
    <property type="entry name" value="FAD-bd_PCMH-like_sf"/>
</dbReference>